<feature type="transmembrane region" description="Helical" evidence="2">
    <location>
        <begin position="12"/>
        <end position="32"/>
    </location>
</feature>
<keyword evidence="2" id="KW-1133">Transmembrane helix</keyword>
<evidence type="ECO:0000313" key="3">
    <source>
        <dbReference type="EMBL" id="MBP1993107.1"/>
    </source>
</evidence>
<keyword evidence="2" id="KW-0472">Membrane</keyword>
<dbReference type="InterPro" id="IPR006059">
    <property type="entry name" value="SBP"/>
</dbReference>
<evidence type="ECO:0000256" key="2">
    <source>
        <dbReference type="SAM" id="Phobius"/>
    </source>
</evidence>
<dbReference type="RefSeq" id="WP_209974675.1">
    <property type="nucleotide sequence ID" value="NZ_JAGGLB010000017.1"/>
</dbReference>
<dbReference type="PANTHER" id="PTHR43649">
    <property type="entry name" value="ARABINOSE-BINDING PROTEIN-RELATED"/>
    <property type="match status" value="1"/>
</dbReference>
<gene>
    <name evidence="3" type="ORF">J2Z66_004724</name>
</gene>
<evidence type="ECO:0000313" key="4">
    <source>
        <dbReference type="Proteomes" id="UP001519287"/>
    </source>
</evidence>
<dbReference type="Proteomes" id="UP001519287">
    <property type="component" value="Unassembled WGS sequence"/>
</dbReference>
<protein>
    <submittedName>
        <fullName evidence="3">ABC-type glycerol-3-phosphate transport system substrate-binding protein</fullName>
    </submittedName>
</protein>
<organism evidence="3 4">
    <name type="scientific">Paenibacillus eucommiae</name>
    <dbReference type="NCBI Taxonomy" id="1355755"/>
    <lineage>
        <taxon>Bacteria</taxon>
        <taxon>Bacillati</taxon>
        <taxon>Bacillota</taxon>
        <taxon>Bacilli</taxon>
        <taxon>Bacillales</taxon>
        <taxon>Paenibacillaceae</taxon>
        <taxon>Paenibacillus</taxon>
    </lineage>
</organism>
<reference evidence="3 4" key="1">
    <citation type="submission" date="2021-03" db="EMBL/GenBank/DDBJ databases">
        <title>Genomic Encyclopedia of Type Strains, Phase IV (KMG-IV): sequencing the most valuable type-strain genomes for metagenomic binning, comparative biology and taxonomic classification.</title>
        <authorList>
            <person name="Goeker M."/>
        </authorList>
    </citation>
    <scope>NUCLEOTIDE SEQUENCE [LARGE SCALE GENOMIC DNA]</scope>
    <source>
        <strain evidence="3 4">DSM 26048</strain>
    </source>
</reference>
<comment type="caution">
    <text evidence="3">The sequence shown here is derived from an EMBL/GenBank/DDBJ whole genome shotgun (WGS) entry which is preliminary data.</text>
</comment>
<dbReference type="InterPro" id="IPR050490">
    <property type="entry name" value="Bact_solute-bd_prot1"/>
</dbReference>
<accession>A0ABS4IZU9</accession>
<dbReference type="PANTHER" id="PTHR43649:SF27">
    <property type="entry name" value="EXTRACELLULAR SOLUTE-BINDING PROTEIN FAMILY 1"/>
    <property type="match status" value="1"/>
</dbReference>
<dbReference type="Gene3D" id="2.60.120.260">
    <property type="entry name" value="Galactose-binding domain-like"/>
    <property type="match status" value="2"/>
</dbReference>
<dbReference type="Gene3D" id="3.40.190.10">
    <property type="entry name" value="Periplasmic binding protein-like II"/>
    <property type="match status" value="1"/>
</dbReference>
<proteinExistence type="predicted"/>
<dbReference type="SUPFAM" id="SSF53850">
    <property type="entry name" value="Periplasmic binding protein-like II"/>
    <property type="match status" value="1"/>
</dbReference>
<dbReference type="Pfam" id="PF01547">
    <property type="entry name" value="SBP_bac_1"/>
    <property type="match status" value="1"/>
</dbReference>
<name>A0ABS4IZU9_9BACL</name>
<feature type="region of interest" description="Disordered" evidence="1">
    <location>
        <begin position="961"/>
        <end position="989"/>
    </location>
</feature>
<keyword evidence="2" id="KW-0812">Transmembrane</keyword>
<evidence type="ECO:0000256" key="1">
    <source>
        <dbReference type="SAM" id="MobiDB-lite"/>
    </source>
</evidence>
<keyword evidence="4" id="KW-1185">Reference proteome</keyword>
<dbReference type="EMBL" id="JAGGLB010000017">
    <property type="protein sequence ID" value="MBP1993107.1"/>
    <property type="molecule type" value="Genomic_DNA"/>
</dbReference>
<sequence>MGIKAIRISGRLKVMTAAVLIIITFYSVRSLLFETKYYAPVDASSLVNAVTADGTLTYSQALKSYEEQGAKPVKGNSIELQAASYHTASEDAMIKVVQDETALGQEVLDWGSAKGWVEWNVDIPESGLYEIAVNYLPSGGTSASIIRGIMMDGGYPFLESASIEFERYWKDKKYPYDRNSLGNEVRSPQVEIEGWKLKDAAKYESSSLPLKYYLTKGKHTLRLVGIREPMKISNLLIKAPESIPDYKEYTGNHPAAAAQKEWFQMIEAEQFVQKSGIGIQKYAMQEPYMSPDSKGRIVYNSLGGERWKNPGDWVEWNLEVPADGWYVLDIKFRQIYKGRSKVYRTIMIDGRVPFAEMLHYPFHYEREFDIHTLQDNEGQTFRFYLEKGTHSLKMIADSSLLQPATTALSKTLADLRTFDSEMRSIVGDYGKFGGENADVNRTWEMKKYVPDIDQQVGRFIKELEDICAYMNGLNGTETDLTSTINMSIRTLQDLQQDVDKIPNRLADIAAIQSQISTWLTNVSDQPLLLDYMVLKTPDAKTGLKRPTQLEKWAYSAISFFRTFYMEYREKKHIDEGTINVWIQRGRDYVDLLQELVDQEFTPATGIKVKLNLMPNPNVLILGNAAGNQPDAALGIGMESPVDFAMRGATVDLSTLPGFDEVKKRFHPGVMRSYTYNEGVYGLPETQSFSAFFYRTDIFEKLHLTPPDTWEDVYDILPTLQENGMTYFYPAKDYVPFFYQNNVEFYTKDGKTTELNGEAAIKPFTEWMDLFQKYYLPMEVPAFFNHFRYGDIPAGVADFNTYVLLSVAAPDIAGHWKMIPVPGTRMEDGTVSRWTQQSTTSMMIMKKSKKQDKAWAFLKWWTSSATQLRYAQDIESFFGMEYRWNSANLEALMQSPWPAEDLESIKEQARWIKNVPLVPGYYYLNREMDFAWNYVLLDGMPEKEALEKAALSLQREMKRKQEEFGYSDSMDIRIPQVDEPYNGGEEASDD</sequence>